<dbReference type="InterPro" id="IPR001223">
    <property type="entry name" value="Glyco_hydro18_cat"/>
</dbReference>
<dbReference type="PROSITE" id="PS51910">
    <property type="entry name" value="GH18_2"/>
    <property type="match status" value="1"/>
</dbReference>
<dbReference type="Gene3D" id="3.20.20.80">
    <property type="entry name" value="Glycosidases"/>
    <property type="match status" value="1"/>
</dbReference>
<feature type="domain" description="GH18" evidence="1">
    <location>
        <begin position="47"/>
        <end position="114"/>
    </location>
</feature>
<evidence type="ECO:0000313" key="2">
    <source>
        <dbReference type="EMBL" id="VYT67176.1"/>
    </source>
</evidence>
<dbReference type="EMBL" id="CACRTV010000013">
    <property type="protein sequence ID" value="VYT67176.1"/>
    <property type="molecule type" value="Genomic_DNA"/>
</dbReference>
<dbReference type="InterPro" id="IPR017853">
    <property type="entry name" value="GH"/>
</dbReference>
<gene>
    <name evidence="2" type="ORF">CPLFYP93_00313</name>
</gene>
<evidence type="ECO:0000259" key="1">
    <source>
        <dbReference type="PROSITE" id="PS51910"/>
    </source>
</evidence>
<reference evidence="2" key="1">
    <citation type="submission" date="2019-11" db="EMBL/GenBank/DDBJ databases">
        <authorList>
            <person name="Feng L."/>
        </authorList>
    </citation>
    <scope>NUCLEOTIDE SEQUENCE</scope>
    <source>
        <strain evidence="2">CParaputrificumLFYP93</strain>
    </source>
</reference>
<protein>
    <recommendedName>
        <fullName evidence="1">GH18 domain-containing protein</fullName>
    </recommendedName>
</protein>
<dbReference type="SUPFAM" id="SSF51445">
    <property type="entry name" value="(Trans)glycosidases"/>
    <property type="match status" value="1"/>
</dbReference>
<accession>A0A6N2YMY7</accession>
<organism evidence="2">
    <name type="scientific">Clostridium paraputrificum</name>
    <dbReference type="NCBI Taxonomy" id="29363"/>
    <lineage>
        <taxon>Bacteria</taxon>
        <taxon>Bacillati</taxon>
        <taxon>Bacillota</taxon>
        <taxon>Clostridia</taxon>
        <taxon>Eubacteriales</taxon>
        <taxon>Clostridiaceae</taxon>
        <taxon>Clostridium</taxon>
    </lineage>
</organism>
<dbReference type="RefSeq" id="WP_156558765.1">
    <property type="nucleotide sequence ID" value="NZ_CACRTV010000013.1"/>
</dbReference>
<sequence>MRKKLSISTSIALILCLSLFISYRNIINNNSNNNSDTNLNNTYNSNKNIIMYFPNWEVYSEYHNNLTVGDIPWNKVTVINHAFFTVSKAFKLESTDKDADFEKSFPNSEGWEQG</sequence>
<proteinExistence type="predicted"/>
<dbReference type="AlphaFoldDB" id="A0A6N2YMY7"/>
<dbReference type="GO" id="GO:0005975">
    <property type="term" value="P:carbohydrate metabolic process"/>
    <property type="evidence" value="ECO:0007669"/>
    <property type="project" value="InterPro"/>
</dbReference>
<name>A0A6N2YMY7_9CLOT</name>